<evidence type="ECO:0000313" key="3">
    <source>
        <dbReference type="Proteomes" id="UP000821853"/>
    </source>
</evidence>
<reference evidence="2 3" key="1">
    <citation type="journal article" date="2020" name="Cell">
        <title>Large-Scale Comparative Analyses of Tick Genomes Elucidate Their Genetic Diversity and Vector Capacities.</title>
        <authorList>
            <consortium name="Tick Genome and Microbiome Consortium (TIGMIC)"/>
            <person name="Jia N."/>
            <person name="Wang J."/>
            <person name="Shi W."/>
            <person name="Du L."/>
            <person name="Sun Y."/>
            <person name="Zhan W."/>
            <person name="Jiang J.F."/>
            <person name="Wang Q."/>
            <person name="Zhang B."/>
            <person name="Ji P."/>
            <person name="Bell-Sakyi L."/>
            <person name="Cui X.M."/>
            <person name="Yuan T.T."/>
            <person name="Jiang B.G."/>
            <person name="Yang W.F."/>
            <person name="Lam T.T."/>
            <person name="Chang Q.C."/>
            <person name="Ding S.J."/>
            <person name="Wang X.J."/>
            <person name="Zhu J.G."/>
            <person name="Ruan X.D."/>
            <person name="Zhao L."/>
            <person name="Wei J.T."/>
            <person name="Ye R.Z."/>
            <person name="Que T.C."/>
            <person name="Du C.H."/>
            <person name="Zhou Y.H."/>
            <person name="Cheng J.X."/>
            <person name="Dai P.F."/>
            <person name="Guo W.B."/>
            <person name="Han X.H."/>
            <person name="Huang E.J."/>
            <person name="Li L.F."/>
            <person name="Wei W."/>
            <person name="Gao Y.C."/>
            <person name="Liu J.Z."/>
            <person name="Shao H.Z."/>
            <person name="Wang X."/>
            <person name="Wang C.C."/>
            <person name="Yang T.C."/>
            <person name="Huo Q.B."/>
            <person name="Li W."/>
            <person name="Chen H.Y."/>
            <person name="Chen S.E."/>
            <person name="Zhou L.G."/>
            <person name="Ni X.B."/>
            <person name="Tian J.H."/>
            <person name="Sheng Y."/>
            <person name="Liu T."/>
            <person name="Pan Y.S."/>
            <person name="Xia L.Y."/>
            <person name="Li J."/>
            <person name="Zhao F."/>
            <person name="Cao W.C."/>
        </authorList>
    </citation>
    <scope>NUCLEOTIDE SEQUENCE [LARGE SCALE GENOMIC DNA]</scope>
    <source>
        <strain evidence="2">HaeL-2018</strain>
    </source>
</reference>
<evidence type="ECO:0000256" key="1">
    <source>
        <dbReference type="SAM" id="MobiDB-lite"/>
    </source>
</evidence>
<dbReference type="VEuPathDB" id="VectorBase:HLOH_056813"/>
<dbReference type="AlphaFoldDB" id="A0A9J6FC96"/>
<evidence type="ECO:0000313" key="2">
    <source>
        <dbReference type="EMBL" id="KAH9360399.1"/>
    </source>
</evidence>
<protein>
    <submittedName>
        <fullName evidence="2">Uncharacterized protein</fullName>
    </submittedName>
</protein>
<dbReference type="EMBL" id="JABSTR010000001">
    <property type="protein sequence ID" value="KAH9360399.1"/>
    <property type="molecule type" value="Genomic_DNA"/>
</dbReference>
<dbReference type="OrthoDB" id="10517832at2759"/>
<sequence>MRMVSQLTNRHDGMKEEDVIKLVQALVVSRVVYSSPYLPLKPREMNQIKWKSKRSQPPSPHRQKQAGCARGA</sequence>
<keyword evidence="3" id="KW-1185">Reference proteome</keyword>
<feature type="region of interest" description="Disordered" evidence="1">
    <location>
        <begin position="48"/>
        <end position="72"/>
    </location>
</feature>
<name>A0A9J6FC96_HAELO</name>
<gene>
    <name evidence="2" type="ORF">HPB48_008375</name>
</gene>
<organism evidence="2 3">
    <name type="scientific">Haemaphysalis longicornis</name>
    <name type="common">Bush tick</name>
    <dbReference type="NCBI Taxonomy" id="44386"/>
    <lineage>
        <taxon>Eukaryota</taxon>
        <taxon>Metazoa</taxon>
        <taxon>Ecdysozoa</taxon>
        <taxon>Arthropoda</taxon>
        <taxon>Chelicerata</taxon>
        <taxon>Arachnida</taxon>
        <taxon>Acari</taxon>
        <taxon>Parasitiformes</taxon>
        <taxon>Ixodida</taxon>
        <taxon>Ixodoidea</taxon>
        <taxon>Ixodidae</taxon>
        <taxon>Haemaphysalinae</taxon>
        <taxon>Haemaphysalis</taxon>
    </lineage>
</organism>
<dbReference type="Proteomes" id="UP000821853">
    <property type="component" value="Chromosome 1"/>
</dbReference>
<proteinExistence type="predicted"/>
<comment type="caution">
    <text evidence="2">The sequence shown here is derived from an EMBL/GenBank/DDBJ whole genome shotgun (WGS) entry which is preliminary data.</text>
</comment>
<accession>A0A9J6FC96</accession>